<dbReference type="Gene3D" id="6.10.280.150">
    <property type="match status" value="2"/>
</dbReference>
<feature type="domain" description="WH2" evidence="2">
    <location>
        <begin position="372"/>
        <end position="389"/>
    </location>
</feature>
<accession>A0ABQ9Y3Y5</accession>
<dbReference type="SMART" id="SM00246">
    <property type="entry name" value="WH2"/>
    <property type="match status" value="3"/>
</dbReference>
<feature type="compositionally biased region" description="Pro residues" evidence="1">
    <location>
        <begin position="217"/>
        <end position="341"/>
    </location>
</feature>
<proteinExistence type="predicted"/>
<name>A0ABQ9Y3Y5_9EUKA</name>
<dbReference type="PROSITE" id="PS51082">
    <property type="entry name" value="WH2"/>
    <property type="match status" value="1"/>
</dbReference>
<organism evidence="3 4">
    <name type="scientific">Blattamonas nauphoetae</name>
    <dbReference type="NCBI Taxonomy" id="2049346"/>
    <lineage>
        <taxon>Eukaryota</taxon>
        <taxon>Metamonada</taxon>
        <taxon>Preaxostyla</taxon>
        <taxon>Oxymonadida</taxon>
        <taxon>Blattamonas</taxon>
    </lineage>
</organism>
<dbReference type="PANTHER" id="PTHR36586">
    <property type="entry name" value="PROLINE-RICH EXTENSIN-LIKE"/>
    <property type="match status" value="1"/>
</dbReference>
<evidence type="ECO:0000313" key="3">
    <source>
        <dbReference type="EMBL" id="KAK2958458.1"/>
    </source>
</evidence>
<keyword evidence="4" id="KW-1185">Reference proteome</keyword>
<feature type="compositionally biased region" description="Polar residues" evidence="1">
    <location>
        <begin position="381"/>
        <end position="391"/>
    </location>
</feature>
<evidence type="ECO:0000259" key="2">
    <source>
        <dbReference type="PROSITE" id="PS51082"/>
    </source>
</evidence>
<feature type="compositionally biased region" description="Basic and acidic residues" evidence="1">
    <location>
        <begin position="188"/>
        <end position="201"/>
    </location>
</feature>
<evidence type="ECO:0000256" key="1">
    <source>
        <dbReference type="SAM" id="MobiDB-lite"/>
    </source>
</evidence>
<gene>
    <name evidence="3" type="ORF">BLNAU_6492</name>
</gene>
<dbReference type="InterPro" id="IPR003124">
    <property type="entry name" value="WH2_dom"/>
</dbReference>
<dbReference type="PANTHER" id="PTHR36586:SF27">
    <property type="entry name" value="EXTENSIN-2-LIKE"/>
    <property type="match status" value="1"/>
</dbReference>
<evidence type="ECO:0000313" key="4">
    <source>
        <dbReference type="Proteomes" id="UP001281761"/>
    </source>
</evidence>
<comment type="caution">
    <text evidence="3">The sequence shown here is derived from an EMBL/GenBank/DDBJ whole genome shotgun (WGS) entry which is preliminary data.</text>
</comment>
<protein>
    <recommendedName>
        <fullName evidence="2">WH2 domain-containing protein</fullName>
    </recommendedName>
</protein>
<feature type="region of interest" description="Disordered" evidence="1">
    <location>
        <begin position="188"/>
        <end position="405"/>
    </location>
</feature>
<dbReference type="EMBL" id="JARBJD010000037">
    <property type="protein sequence ID" value="KAK2958458.1"/>
    <property type="molecule type" value="Genomic_DNA"/>
</dbReference>
<feature type="compositionally biased region" description="Basic and acidic residues" evidence="1">
    <location>
        <begin position="393"/>
        <end position="402"/>
    </location>
</feature>
<feature type="compositionally biased region" description="Low complexity" evidence="1">
    <location>
        <begin position="203"/>
        <end position="216"/>
    </location>
</feature>
<sequence length="467" mass="50362">MASVSSTYVPCGPAAVGFGFFDEKYIKEGKSTRAKSIQATEIAGFFQRLKLISERFKRECEQIATQTSELHNRLNTQLNKVENLKLKLPELQSRIITTDISSIRYQNPLNISITHELFMDIFRPVDMTPETKALYDSAEPPPNLKDLDDIVKTFPVEIVPKDFPQNLAQRYSDPGFFMRDWIEKQNKEAEETAKKMQEKQQQRKQAAAKQKPETSAAPPPPPPSSVGDAPPPPPPGPAQQSSLPPPPPMDYGSSVPPPPPAHNDVPPPPPMDFNASVPPPPPMDFNASVPPPPPMDFNSSVPPPPPADIGGSVPPPPPLVDGGNVPPPPPMDSSAPPPPPMGGGGGMSLLDQIKQGTALKAPEPIKEPPRGGGMSLLDQIKQGTALKSASEQVLKEKPKPVDPRSQMLSMIQAGMKLTSTADHKLPEKPVVEATEGKLVSDMLKRAQMIRKAVVGSSSSSSSSDSDF</sequence>
<reference evidence="3 4" key="1">
    <citation type="journal article" date="2022" name="bioRxiv">
        <title>Genomics of Preaxostyla Flagellates Illuminates Evolutionary Transitions and the Path Towards Mitochondrial Loss.</title>
        <authorList>
            <person name="Novak L.V.F."/>
            <person name="Treitli S.C."/>
            <person name="Pyrih J."/>
            <person name="Halakuc P."/>
            <person name="Pipaliya S.V."/>
            <person name="Vacek V."/>
            <person name="Brzon O."/>
            <person name="Soukal P."/>
            <person name="Eme L."/>
            <person name="Dacks J.B."/>
            <person name="Karnkowska A."/>
            <person name="Elias M."/>
            <person name="Hampl V."/>
        </authorList>
    </citation>
    <scope>NUCLEOTIDE SEQUENCE [LARGE SCALE GENOMIC DNA]</scope>
    <source>
        <strain evidence="3">NAU3</strain>
        <tissue evidence="3">Gut</tissue>
    </source>
</reference>
<dbReference type="Proteomes" id="UP001281761">
    <property type="component" value="Unassembled WGS sequence"/>
</dbReference>